<dbReference type="AlphaFoldDB" id="A0A318EAR2"/>
<evidence type="ECO:0000256" key="2">
    <source>
        <dbReference type="ARBA" id="ARBA00022679"/>
    </source>
</evidence>
<accession>A0A318EAR2</accession>
<dbReference type="SUPFAM" id="SSF53335">
    <property type="entry name" value="S-adenosyl-L-methionine-dependent methyltransferases"/>
    <property type="match status" value="1"/>
</dbReference>
<dbReference type="GO" id="GO:0032259">
    <property type="term" value="P:methylation"/>
    <property type="evidence" value="ECO:0007669"/>
    <property type="project" value="UniProtKB-KW"/>
</dbReference>
<sequence length="227" mass="24177">MDAAEAEARIVASWRRNAAPWTRVVRERRIDSRRVTDAAIVDAVLARRPGRVLDLGCGEGWLARRLAAQGIEVLGVDGSPELIEAARAAGGARFEVVDYAGLATLAGAPAYDVVVSNFALFGDASVRTALQITPRLLAPGGALVIQTLHPRAAGGEAPYLDGWRDGTWAGIDGDFDDPAPWYFRTIEGWQRLLADCGFERVALHEPRHADDGPPASAIFVAAAAAVD</sequence>
<dbReference type="PANTHER" id="PTHR43464:SF19">
    <property type="entry name" value="UBIQUINONE BIOSYNTHESIS O-METHYLTRANSFERASE, MITOCHONDRIAL"/>
    <property type="match status" value="1"/>
</dbReference>
<reference evidence="4 5" key="1">
    <citation type="submission" date="2018-04" db="EMBL/GenBank/DDBJ databases">
        <title>Genomic Encyclopedia of Type Strains, Phase IV (KMG-IV): sequencing the most valuable type-strain genomes for metagenomic binning, comparative biology and taxonomic classification.</title>
        <authorList>
            <person name="Goeker M."/>
        </authorList>
    </citation>
    <scope>NUCLEOTIDE SEQUENCE [LARGE SCALE GENOMIC DNA]</scope>
    <source>
        <strain evidence="4 5">DSM 104150</strain>
    </source>
</reference>
<keyword evidence="2 4" id="KW-0808">Transferase</keyword>
<dbReference type="RefSeq" id="WP_110265772.1">
    <property type="nucleotide sequence ID" value="NZ_CAKZQT010000033.1"/>
</dbReference>
<dbReference type="Proteomes" id="UP000248330">
    <property type="component" value="Unassembled WGS sequence"/>
</dbReference>
<dbReference type="CDD" id="cd02440">
    <property type="entry name" value="AdoMet_MTases"/>
    <property type="match status" value="1"/>
</dbReference>
<dbReference type="PANTHER" id="PTHR43464">
    <property type="entry name" value="METHYLTRANSFERASE"/>
    <property type="match status" value="1"/>
</dbReference>
<evidence type="ECO:0000256" key="1">
    <source>
        <dbReference type="ARBA" id="ARBA00022603"/>
    </source>
</evidence>
<dbReference type="Pfam" id="PF13489">
    <property type="entry name" value="Methyltransf_23"/>
    <property type="match status" value="1"/>
</dbReference>
<dbReference type="InterPro" id="IPR029063">
    <property type="entry name" value="SAM-dependent_MTases_sf"/>
</dbReference>
<dbReference type="EMBL" id="QICN01000007">
    <property type="protein sequence ID" value="PXV66655.1"/>
    <property type="molecule type" value="Genomic_DNA"/>
</dbReference>
<gene>
    <name evidence="4" type="ORF">C8D93_107220</name>
</gene>
<dbReference type="Gene3D" id="3.40.50.150">
    <property type="entry name" value="Vaccinia Virus protein VP39"/>
    <property type="match status" value="1"/>
</dbReference>
<keyword evidence="1 4" id="KW-0489">Methyltransferase</keyword>
<evidence type="ECO:0000256" key="3">
    <source>
        <dbReference type="ARBA" id="ARBA00022691"/>
    </source>
</evidence>
<proteinExistence type="predicted"/>
<comment type="caution">
    <text evidence="4">The sequence shown here is derived from an EMBL/GenBank/DDBJ whole genome shotgun (WGS) entry which is preliminary data.</text>
</comment>
<organism evidence="4 5">
    <name type="scientific">Sinimarinibacterium flocculans</name>
    <dbReference type="NCBI Taxonomy" id="985250"/>
    <lineage>
        <taxon>Bacteria</taxon>
        <taxon>Pseudomonadati</taxon>
        <taxon>Pseudomonadota</taxon>
        <taxon>Gammaproteobacteria</taxon>
        <taxon>Nevskiales</taxon>
        <taxon>Nevskiaceae</taxon>
        <taxon>Sinimarinibacterium</taxon>
    </lineage>
</organism>
<protein>
    <submittedName>
        <fullName evidence="4">Methyltransferase family protein</fullName>
    </submittedName>
</protein>
<dbReference type="GO" id="GO:0008168">
    <property type="term" value="F:methyltransferase activity"/>
    <property type="evidence" value="ECO:0007669"/>
    <property type="project" value="UniProtKB-KW"/>
</dbReference>
<keyword evidence="3" id="KW-0949">S-adenosyl-L-methionine</keyword>
<keyword evidence="5" id="KW-1185">Reference proteome</keyword>
<evidence type="ECO:0000313" key="4">
    <source>
        <dbReference type="EMBL" id="PXV66655.1"/>
    </source>
</evidence>
<dbReference type="OrthoDB" id="9791837at2"/>
<name>A0A318EAR2_9GAMM</name>
<evidence type="ECO:0000313" key="5">
    <source>
        <dbReference type="Proteomes" id="UP000248330"/>
    </source>
</evidence>